<dbReference type="AlphaFoldDB" id="M5GBJ3"/>
<reference evidence="2 3" key="1">
    <citation type="journal article" date="2012" name="Science">
        <title>The Paleozoic origin of enzymatic lignin decomposition reconstructed from 31 fungal genomes.</title>
        <authorList>
            <person name="Floudas D."/>
            <person name="Binder M."/>
            <person name="Riley R."/>
            <person name="Barry K."/>
            <person name="Blanchette R.A."/>
            <person name="Henrissat B."/>
            <person name="Martinez A.T."/>
            <person name="Otillar R."/>
            <person name="Spatafora J.W."/>
            <person name="Yadav J.S."/>
            <person name="Aerts A."/>
            <person name="Benoit I."/>
            <person name="Boyd A."/>
            <person name="Carlson A."/>
            <person name="Copeland A."/>
            <person name="Coutinho P.M."/>
            <person name="de Vries R.P."/>
            <person name="Ferreira P."/>
            <person name="Findley K."/>
            <person name="Foster B."/>
            <person name="Gaskell J."/>
            <person name="Glotzer D."/>
            <person name="Gorecki P."/>
            <person name="Heitman J."/>
            <person name="Hesse C."/>
            <person name="Hori C."/>
            <person name="Igarashi K."/>
            <person name="Jurgens J.A."/>
            <person name="Kallen N."/>
            <person name="Kersten P."/>
            <person name="Kohler A."/>
            <person name="Kuees U."/>
            <person name="Kumar T.K.A."/>
            <person name="Kuo A."/>
            <person name="LaButti K."/>
            <person name="Larrondo L.F."/>
            <person name="Lindquist E."/>
            <person name="Ling A."/>
            <person name="Lombard V."/>
            <person name="Lucas S."/>
            <person name="Lundell T."/>
            <person name="Martin R."/>
            <person name="McLaughlin D.J."/>
            <person name="Morgenstern I."/>
            <person name="Morin E."/>
            <person name="Murat C."/>
            <person name="Nagy L.G."/>
            <person name="Nolan M."/>
            <person name="Ohm R.A."/>
            <person name="Patyshakuliyeva A."/>
            <person name="Rokas A."/>
            <person name="Ruiz-Duenas F.J."/>
            <person name="Sabat G."/>
            <person name="Salamov A."/>
            <person name="Samejima M."/>
            <person name="Schmutz J."/>
            <person name="Slot J.C."/>
            <person name="St John F."/>
            <person name="Stenlid J."/>
            <person name="Sun H."/>
            <person name="Sun S."/>
            <person name="Syed K."/>
            <person name="Tsang A."/>
            <person name="Wiebenga A."/>
            <person name="Young D."/>
            <person name="Pisabarro A."/>
            <person name="Eastwood D.C."/>
            <person name="Martin F."/>
            <person name="Cullen D."/>
            <person name="Grigoriev I.V."/>
            <person name="Hibbett D.S."/>
        </authorList>
    </citation>
    <scope>NUCLEOTIDE SEQUENCE [LARGE SCALE GENOMIC DNA]</scope>
    <source>
        <strain evidence="2 3">DJM-731 SS1</strain>
    </source>
</reference>
<dbReference type="OrthoDB" id="3362331at2759"/>
<proteinExistence type="predicted"/>
<organism evidence="2 3">
    <name type="scientific">Dacryopinax primogenitus (strain DJM 731)</name>
    <name type="common">Brown rot fungus</name>
    <dbReference type="NCBI Taxonomy" id="1858805"/>
    <lineage>
        <taxon>Eukaryota</taxon>
        <taxon>Fungi</taxon>
        <taxon>Dikarya</taxon>
        <taxon>Basidiomycota</taxon>
        <taxon>Agaricomycotina</taxon>
        <taxon>Dacrymycetes</taxon>
        <taxon>Dacrymycetales</taxon>
        <taxon>Dacrymycetaceae</taxon>
        <taxon>Dacryopinax</taxon>
    </lineage>
</organism>
<name>M5GBJ3_DACPD</name>
<dbReference type="Proteomes" id="UP000030653">
    <property type="component" value="Unassembled WGS sequence"/>
</dbReference>
<dbReference type="EMBL" id="JH795856">
    <property type="protein sequence ID" value="EJU05770.1"/>
    <property type="molecule type" value="Genomic_DNA"/>
</dbReference>
<feature type="compositionally biased region" description="Acidic residues" evidence="1">
    <location>
        <begin position="184"/>
        <end position="200"/>
    </location>
</feature>
<protein>
    <submittedName>
        <fullName evidence="2">Uncharacterized protein</fullName>
    </submittedName>
</protein>
<dbReference type="RefSeq" id="XP_040632664.1">
    <property type="nucleotide sequence ID" value="XM_040771820.1"/>
</dbReference>
<feature type="compositionally biased region" description="Low complexity" evidence="1">
    <location>
        <begin position="110"/>
        <end position="124"/>
    </location>
</feature>
<feature type="compositionally biased region" description="Polar residues" evidence="1">
    <location>
        <begin position="125"/>
        <end position="142"/>
    </location>
</feature>
<keyword evidence="3" id="KW-1185">Reference proteome</keyword>
<evidence type="ECO:0000313" key="3">
    <source>
        <dbReference type="Proteomes" id="UP000030653"/>
    </source>
</evidence>
<feature type="compositionally biased region" description="Basic and acidic residues" evidence="1">
    <location>
        <begin position="171"/>
        <end position="182"/>
    </location>
</feature>
<dbReference type="HOGENOM" id="CLU_609756_0_0_1"/>
<accession>M5GBJ3</accession>
<evidence type="ECO:0000256" key="1">
    <source>
        <dbReference type="SAM" id="MobiDB-lite"/>
    </source>
</evidence>
<gene>
    <name evidence="2" type="ORF">DACRYDRAFT_20153</name>
</gene>
<feature type="region of interest" description="Disordered" evidence="1">
    <location>
        <begin position="1"/>
        <end position="24"/>
    </location>
</feature>
<sequence length="449" mass="51546">MHSSPTIKAQGGTGARQSHSFPLPHFAPRVPTQHSLKPRYSPWPTTPEEESMDAQWAQWYAPYLQQLGTYGWVWDGKRWNWGAQRVEWFPMKTEETWLDRGIDPRLIYRSPSPETEETVSSPCTQRSSLLDSPDGSSQSSLPPSLFDFGSEDEEELETRMNECFTTPPTEYEQRGGKRKYLEELGSEGSEDGDDECDDQDLNYTKPKPPKRPRLSKLSGKRRPQRRRPPPSRDVKPRAIRRLVAHPPPVRPQKAIHEQTEVVFSCPYHLSSTPHLTCGACFSSETDVRRHAATHLAKEYYQQLNSSLPAENYMFAGLAPRFIYCSHTWCSRPFLRKDALPRHMAGSCLCIADRSKKGKKERLEQARALVLRGKEHWVHTPARMPHSVEAVTAKVEGQQKRVITRIVRVLSTYGDSFDIKRVKDGEEMEVWWARGKGKGNYKVFERALDE</sequence>
<dbReference type="GeneID" id="63686882"/>
<evidence type="ECO:0000313" key="2">
    <source>
        <dbReference type="EMBL" id="EJU05770.1"/>
    </source>
</evidence>
<feature type="compositionally biased region" description="Basic residues" evidence="1">
    <location>
        <begin position="207"/>
        <end position="229"/>
    </location>
</feature>
<feature type="region of interest" description="Disordered" evidence="1">
    <location>
        <begin position="108"/>
        <end position="242"/>
    </location>
</feature>